<dbReference type="PANTHER" id="PTHR38101">
    <property type="entry name" value="UPF0307 PROTEIN YJGA"/>
    <property type="match status" value="1"/>
</dbReference>
<dbReference type="NCBIfam" id="NF003593">
    <property type="entry name" value="PRK05255.1-1"/>
    <property type="match status" value="1"/>
</dbReference>
<keyword evidence="1 5" id="KW-0963">Cytoplasm</keyword>
<evidence type="ECO:0000313" key="8">
    <source>
        <dbReference type="Proteomes" id="UP000198814"/>
    </source>
</evidence>
<dbReference type="AlphaFoldDB" id="A0A1H8UZU6"/>
<dbReference type="STRING" id="42354.SAMN05216333_14310"/>
<dbReference type="PIRSF" id="PIRSF016183">
    <property type="entry name" value="UCP016183"/>
    <property type="match status" value="1"/>
</dbReference>
<dbReference type="GO" id="GO:1902626">
    <property type="term" value="P:assembly of large subunit precursor of preribosome"/>
    <property type="evidence" value="ECO:0007669"/>
    <property type="project" value="UniProtKB-UniRule"/>
</dbReference>
<name>A0A1H8UZU6_9PROT</name>
<keyword evidence="2 5" id="KW-0690">Ribosome biogenesis</keyword>
<dbReference type="InterPro" id="IPR023153">
    <property type="entry name" value="DarP_sf"/>
</dbReference>
<dbReference type="RefSeq" id="WP_090321191.1">
    <property type="nucleotide sequence ID" value="NZ_FNOE01000025.1"/>
</dbReference>
<evidence type="ECO:0000256" key="4">
    <source>
        <dbReference type="ARBA" id="ARBA00022884"/>
    </source>
</evidence>
<evidence type="ECO:0000256" key="6">
    <source>
        <dbReference type="SAM" id="MobiDB-lite"/>
    </source>
</evidence>
<dbReference type="Pfam" id="PF04751">
    <property type="entry name" value="DarP"/>
    <property type="match status" value="1"/>
</dbReference>
<sequence length="182" mass="21489">MITAYSHRITQVTVQKEPEYDDNEESAPSKTKRKKDMHALQEIGEQLVELDPKKLTEFDLPETLIDAINQARPMQKHGARRRQMQYIGRLMRDIDALPIQQKLDSWHQTSVHQTARLHQLERWRERLLNDDNALTEFAQKYPQADLQRLRLLIRNAQKEKAAEKPPKSFRLLFQDLQGIIEV</sequence>
<evidence type="ECO:0000256" key="1">
    <source>
        <dbReference type="ARBA" id="ARBA00022490"/>
    </source>
</evidence>
<evidence type="ECO:0000313" key="7">
    <source>
        <dbReference type="EMBL" id="SEP08760.1"/>
    </source>
</evidence>
<keyword evidence="4 5" id="KW-0694">RNA-binding</keyword>
<dbReference type="OrthoDB" id="5293604at2"/>
<comment type="function">
    <text evidence="5">Member of a network of 50S ribosomal subunit biogenesis factors which assembles along the 30S-50S interface, preventing incorrect 23S rRNA structures from forming. Promotes peptidyl transferase center (PTC) maturation.</text>
</comment>
<evidence type="ECO:0000256" key="5">
    <source>
        <dbReference type="HAMAP-Rule" id="MF_00765"/>
    </source>
</evidence>
<dbReference type="Proteomes" id="UP000198814">
    <property type="component" value="Unassembled WGS sequence"/>
</dbReference>
<protein>
    <recommendedName>
        <fullName evidence="5">Dual-action ribosomal maturation protein DarP</fullName>
    </recommendedName>
    <alternativeName>
        <fullName evidence="5">Large ribosomal subunit assembly factor DarP</fullName>
    </alternativeName>
</protein>
<comment type="subcellular location">
    <subcellularLocation>
        <location evidence="5">Cytoplasm</location>
    </subcellularLocation>
    <text evidence="5">Associates with late stage pre-50S ribosomal subunits.</text>
</comment>
<dbReference type="GO" id="GO:0019843">
    <property type="term" value="F:rRNA binding"/>
    <property type="evidence" value="ECO:0007669"/>
    <property type="project" value="UniProtKB-UniRule"/>
</dbReference>
<reference evidence="8" key="1">
    <citation type="submission" date="2016-10" db="EMBL/GenBank/DDBJ databases">
        <authorList>
            <person name="Varghese N."/>
            <person name="Submissions S."/>
        </authorList>
    </citation>
    <scope>NUCLEOTIDE SEQUENCE [LARGE SCALE GENOMIC DNA]</scope>
    <source>
        <strain evidence="8">Nm76</strain>
    </source>
</reference>
<accession>A0A1H8UZU6</accession>
<evidence type="ECO:0000256" key="2">
    <source>
        <dbReference type="ARBA" id="ARBA00022517"/>
    </source>
</evidence>
<dbReference type="EMBL" id="FODO01000043">
    <property type="protein sequence ID" value="SEP08760.1"/>
    <property type="molecule type" value="Genomic_DNA"/>
</dbReference>
<feature type="region of interest" description="Disordered" evidence="6">
    <location>
        <begin position="1"/>
        <end position="37"/>
    </location>
</feature>
<evidence type="ECO:0000256" key="3">
    <source>
        <dbReference type="ARBA" id="ARBA00022730"/>
    </source>
</evidence>
<keyword evidence="3 5" id="KW-0699">rRNA-binding</keyword>
<dbReference type="GO" id="GO:0043022">
    <property type="term" value="F:ribosome binding"/>
    <property type="evidence" value="ECO:0007669"/>
    <property type="project" value="UniProtKB-UniRule"/>
</dbReference>
<comment type="similarity">
    <text evidence="5">Belongs to the DarP family.</text>
</comment>
<gene>
    <name evidence="5" type="primary">darP</name>
    <name evidence="7" type="ORF">SAMN05216333_14310</name>
</gene>
<keyword evidence="8" id="KW-1185">Reference proteome</keyword>
<dbReference type="Gene3D" id="1.10.60.30">
    <property type="entry name" value="PSPTO4464-like domains"/>
    <property type="match status" value="2"/>
</dbReference>
<dbReference type="InterPro" id="IPR006839">
    <property type="entry name" value="DarP"/>
</dbReference>
<dbReference type="HAMAP" id="MF_00765">
    <property type="entry name" value="DarP"/>
    <property type="match status" value="1"/>
</dbReference>
<dbReference type="SUPFAM" id="SSF158710">
    <property type="entry name" value="PSPTO4464-like"/>
    <property type="match status" value="1"/>
</dbReference>
<dbReference type="CDD" id="cd16331">
    <property type="entry name" value="YjgA-like"/>
    <property type="match status" value="1"/>
</dbReference>
<dbReference type="PANTHER" id="PTHR38101:SF1">
    <property type="entry name" value="UPF0307 PROTEIN YJGA"/>
    <property type="match status" value="1"/>
</dbReference>
<proteinExistence type="inferred from homology"/>
<organism evidence="7 8">
    <name type="scientific">Nitrosomonas oligotropha</name>
    <dbReference type="NCBI Taxonomy" id="42354"/>
    <lineage>
        <taxon>Bacteria</taxon>
        <taxon>Pseudomonadati</taxon>
        <taxon>Pseudomonadota</taxon>
        <taxon>Betaproteobacteria</taxon>
        <taxon>Nitrosomonadales</taxon>
        <taxon>Nitrosomonadaceae</taxon>
        <taxon>Nitrosomonas</taxon>
    </lineage>
</organism>
<dbReference type="GO" id="GO:0005829">
    <property type="term" value="C:cytosol"/>
    <property type="evidence" value="ECO:0007669"/>
    <property type="project" value="TreeGrafter"/>
</dbReference>